<accession>A0A319DVH9</accession>
<dbReference type="STRING" id="1448318.A0A319DVH9"/>
<reference evidence="3 4" key="1">
    <citation type="submission" date="2018-02" db="EMBL/GenBank/DDBJ databases">
        <title>The genomes of Aspergillus section Nigri reveals drivers in fungal speciation.</title>
        <authorList>
            <consortium name="DOE Joint Genome Institute"/>
            <person name="Vesth T.C."/>
            <person name="Nybo J."/>
            <person name="Theobald S."/>
            <person name="Brandl J."/>
            <person name="Frisvad J.C."/>
            <person name="Nielsen K.F."/>
            <person name="Lyhne E.K."/>
            <person name="Kogle M.E."/>
            <person name="Kuo A."/>
            <person name="Riley R."/>
            <person name="Clum A."/>
            <person name="Nolan M."/>
            <person name="Lipzen A."/>
            <person name="Salamov A."/>
            <person name="Henrissat B."/>
            <person name="Wiebenga A."/>
            <person name="De vries R.P."/>
            <person name="Grigoriev I.V."/>
            <person name="Mortensen U.H."/>
            <person name="Andersen M.R."/>
            <person name="Baker S.E."/>
        </authorList>
    </citation>
    <scope>NUCLEOTIDE SEQUENCE [LARGE SCALE GENOMIC DNA]</scope>
    <source>
        <strain evidence="3 4">CBS 121057</strain>
    </source>
</reference>
<evidence type="ECO:0000313" key="4">
    <source>
        <dbReference type="Proteomes" id="UP000248423"/>
    </source>
</evidence>
<dbReference type="AlphaFoldDB" id="A0A319DVH9"/>
<keyword evidence="2" id="KW-0472">Membrane</keyword>
<gene>
    <name evidence="3" type="ORF">BO78DRAFT_381427</name>
</gene>
<keyword evidence="2" id="KW-0812">Transmembrane</keyword>
<dbReference type="OrthoDB" id="3501153at2759"/>
<dbReference type="PANTHER" id="PTHR35896">
    <property type="entry name" value="IG-LIKE DOMAIN-CONTAINING PROTEIN"/>
    <property type="match status" value="1"/>
</dbReference>
<dbReference type="VEuPathDB" id="FungiDB:BO78DRAFT_381427"/>
<keyword evidence="2" id="KW-1133">Transmembrane helix</keyword>
<dbReference type="EMBL" id="KZ826471">
    <property type="protein sequence ID" value="PYI00225.1"/>
    <property type="molecule type" value="Genomic_DNA"/>
</dbReference>
<dbReference type="PANTHER" id="PTHR35896:SF3">
    <property type="entry name" value="MAJOR FACILITATOR SUPERFAMILY TRANSPORTER"/>
    <property type="match status" value="1"/>
</dbReference>
<proteinExistence type="predicted"/>
<feature type="region of interest" description="Disordered" evidence="1">
    <location>
        <begin position="1"/>
        <end position="36"/>
    </location>
</feature>
<keyword evidence="4" id="KW-1185">Reference proteome</keyword>
<protein>
    <submittedName>
        <fullName evidence="3">Uncharacterized protein</fullName>
    </submittedName>
</protein>
<organism evidence="3 4">
    <name type="scientific">Aspergillus sclerotiicarbonarius (strain CBS 121057 / IBT 28362)</name>
    <dbReference type="NCBI Taxonomy" id="1448318"/>
    <lineage>
        <taxon>Eukaryota</taxon>
        <taxon>Fungi</taxon>
        <taxon>Dikarya</taxon>
        <taxon>Ascomycota</taxon>
        <taxon>Pezizomycotina</taxon>
        <taxon>Eurotiomycetes</taxon>
        <taxon>Eurotiomycetidae</taxon>
        <taxon>Eurotiales</taxon>
        <taxon>Aspergillaceae</taxon>
        <taxon>Aspergillus</taxon>
        <taxon>Aspergillus subgen. Circumdati</taxon>
    </lineage>
</organism>
<dbReference type="Proteomes" id="UP000248423">
    <property type="component" value="Unassembled WGS sequence"/>
</dbReference>
<evidence type="ECO:0000256" key="1">
    <source>
        <dbReference type="SAM" id="MobiDB-lite"/>
    </source>
</evidence>
<evidence type="ECO:0000313" key="3">
    <source>
        <dbReference type="EMBL" id="PYI00225.1"/>
    </source>
</evidence>
<evidence type="ECO:0000256" key="2">
    <source>
        <dbReference type="SAM" id="Phobius"/>
    </source>
</evidence>
<name>A0A319DVH9_ASPSB</name>
<feature type="transmembrane region" description="Helical" evidence="2">
    <location>
        <begin position="56"/>
        <end position="81"/>
    </location>
</feature>
<dbReference type="InterPro" id="IPR053008">
    <property type="entry name" value="Phomopsin_biosynth_assoc"/>
</dbReference>
<sequence>MGFTYERVTTNPSDPELASPTDAPEDEALLSQPQSTPQSLLKRTINHLQSTSTPLLLLKILTVLLALWGLINLATILFLTVHPHPSPNPPSPEACYCGTSTTEALALNCKFDSLAAAWLPPHCRDDELTAEFDHAGPGPNGTWTYYADDYHTIPMSIEEVALLADNQSARVQMTREWHVVHCLFYWRKMVRVKGREAEGVIVEPSFDNEAHVNHCIGVVLGESWGTEARVALDT</sequence>